<protein>
    <submittedName>
        <fullName evidence="2">Type IX secretion system PorP/SprF family membrane protein</fullName>
    </submittedName>
</protein>
<comment type="caution">
    <text evidence="2">The sequence shown here is derived from an EMBL/GenBank/DDBJ whole genome shotgun (WGS) entry which is preliminary data.</text>
</comment>
<keyword evidence="3" id="KW-1185">Reference proteome</keyword>
<feature type="chain" id="PRO_5021022863" evidence="1">
    <location>
        <begin position="24"/>
        <end position="331"/>
    </location>
</feature>
<dbReference type="Pfam" id="PF11751">
    <property type="entry name" value="PorP_SprF"/>
    <property type="match status" value="1"/>
</dbReference>
<dbReference type="OrthoDB" id="1186563at2"/>
<organism evidence="2 3">
    <name type="scientific">Anseongella ginsenosidimutans</name>
    <dbReference type="NCBI Taxonomy" id="496056"/>
    <lineage>
        <taxon>Bacteria</taxon>
        <taxon>Pseudomonadati</taxon>
        <taxon>Bacteroidota</taxon>
        <taxon>Sphingobacteriia</taxon>
        <taxon>Sphingobacteriales</taxon>
        <taxon>Sphingobacteriaceae</taxon>
        <taxon>Anseongella</taxon>
    </lineage>
</organism>
<name>A0A4R3KLF6_9SPHI</name>
<reference evidence="2 3" key="1">
    <citation type="submission" date="2019-03" db="EMBL/GenBank/DDBJ databases">
        <title>Genomic Encyclopedia of Type Strains, Phase IV (KMG-IV): sequencing the most valuable type-strain genomes for metagenomic binning, comparative biology and taxonomic classification.</title>
        <authorList>
            <person name="Goeker M."/>
        </authorList>
    </citation>
    <scope>NUCLEOTIDE SEQUENCE [LARGE SCALE GENOMIC DNA]</scope>
    <source>
        <strain evidence="2 3">DSM 21100</strain>
    </source>
</reference>
<dbReference type="InterPro" id="IPR019861">
    <property type="entry name" value="PorP/SprF_Bacteroidetes"/>
</dbReference>
<evidence type="ECO:0000313" key="3">
    <source>
        <dbReference type="Proteomes" id="UP000295807"/>
    </source>
</evidence>
<keyword evidence="1" id="KW-0732">Signal</keyword>
<sequence>MKTYIKTFLITALLGGVVAGASAQDPHLSQYYSSPLFLNPALTGMFNGEYRVSGNQKTQWGSITNPYSTSVASVDALLSNKLGVGGYVLHQTAGDGGYKNTNVFASASYYVNFGQNGDGYLVFGLQGGLVNKTFDQNGLYFSEQYRPGMGYDPSIPSGENFADNNALYADFNAGVFIFDANPLKVANPFLGYSVFHLLRPKETLFSSEYQLPMRHLVHAGAKLRVSESVDITPHALFMRQVEAQEFSTGVYGEYHFPYNNNHLLFGTTYRWNDAVVPYVGFQISNILIGVSYDVNTSGLNPASFHRGGFEFSLSFIKPGESNVPLFFCPRL</sequence>
<proteinExistence type="predicted"/>
<dbReference type="Proteomes" id="UP000295807">
    <property type="component" value="Unassembled WGS sequence"/>
</dbReference>
<gene>
    <name evidence="2" type="ORF">EDD80_11758</name>
</gene>
<dbReference type="NCBIfam" id="TIGR03519">
    <property type="entry name" value="T9SS_PorP_fam"/>
    <property type="match status" value="1"/>
</dbReference>
<dbReference type="RefSeq" id="WP_132130637.1">
    <property type="nucleotide sequence ID" value="NZ_CP042432.1"/>
</dbReference>
<evidence type="ECO:0000313" key="2">
    <source>
        <dbReference type="EMBL" id="TCS84880.1"/>
    </source>
</evidence>
<feature type="signal peptide" evidence="1">
    <location>
        <begin position="1"/>
        <end position="23"/>
    </location>
</feature>
<accession>A0A4R3KLF6</accession>
<evidence type="ECO:0000256" key="1">
    <source>
        <dbReference type="SAM" id="SignalP"/>
    </source>
</evidence>
<dbReference type="AlphaFoldDB" id="A0A4R3KLF6"/>
<dbReference type="EMBL" id="SMAD01000017">
    <property type="protein sequence ID" value="TCS84880.1"/>
    <property type="molecule type" value="Genomic_DNA"/>
</dbReference>